<evidence type="ECO:0000256" key="1">
    <source>
        <dbReference type="SAM" id="Phobius"/>
    </source>
</evidence>
<dbReference type="EMBL" id="JAYMYQ010000006">
    <property type="protein sequence ID" value="KAK7323805.1"/>
    <property type="molecule type" value="Genomic_DNA"/>
</dbReference>
<feature type="transmembrane region" description="Helical" evidence="1">
    <location>
        <begin position="38"/>
        <end position="61"/>
    </location>
</feature>
<accession>A0AAN9KTS5</accession>
<protein>
    <submittedName>
        <fullName evidence="2">Uncharacterized protein</fullName>
    </submittedName>
</protein>
<evidence type="ECO:0000313" key="2">
    <source>
        <dbReference type="EMBL" id="KAK7323805.1"/>
    </source>
</evidence>
<proteinExistence type="predicted"/>
<sequence>MESLDLNLNYEKSRGQLAIWGSIGVYSQFGEIQGSQNYAWWGLLLLFAWLSWLKGAPFFALHFGTFPWNSMIDGSHLKRSSSTPLILHCKVAHGRPALSPLGRLVLGQGSSPLSGVDLTSMLPTKLTFSLNRSPAIAHIQATSEPKFI</sequence>
<name>A0AAN9KTS5_CANGL</name>
<reference evidence="2 3" key="1">
    <citation type="submission" date="2024-01" db="EMBL/GenBank/DDBJ databases">
        <title>The genomes of 5 underutilized Papilionoideae crops provide insights into root nodulation and disease resistanc.</title>
        <authorList>
            <person name="Jiang F."/>
        </authorList>
    </citation>
    <scope>NUCLEOTIDE SEQUENCE [LARGE SCALE GENOMIC DNA]</scope>
    <source>
        <strain evidence="2">LVBAO_FW01</strain>
        <tissue evidence="2">Leaves</tissue>
    </source>
</reference>
<comment type="caution">
    <text evidence="2">The sequence shown here is derived from an EMBL/GenBank/DDBJ whole genome shotgun (WGS) entry which is preliminary data.</text>
</comment>
<organism evidence="2 3">
    <name type="scientific">Canavalia gladiata</name>
    <name type="common">Sword bean</name>
    <name type="synonym">Dolichos gladiatus</name>
    <dbReference type="NCBI Taxonomy" id="3824"/>
    <lineage>
        <taxon>Eukaryota</taxon>
        <taxon>Viridiplantae</taxon>
        <taxon>Streptophyta</taxon>
        <taxon>Embryophyta</taxon>
        <taxon>Tracheophyta</taxon>
        <taxon>Spermatophyta</taxon>
        <taxon>Magnoliopsida</taxon>
        <taxon>eudicotyledons</taxon>
        <taxon>Gunneridae</taxon>
        <taxon>Pentapetalae</taxon>
        <taxon>rosids</taxon>
        <taxon>fabids</taxon>
        <taxon>Fabales</taxon>
        <taxon>Fabaceae</taxon>
        <taxon>Papilionoideae</taxon>
        <taxon>50 kb inversion clade</taxon>
        <taxon>NPAAA clade</taxon>
        <taxon>indigoferoid/millettioid clade</taxon>
        <taxon>Phaseoleae</taxon>
        <taxon>Canavalia</taxon>
    </lineage>
</organism>
<dbReference type="Proteomes" id="UP001367508">
    <property type="component" value="Unassembled WGS sequence"/>
</dbReference>
<keyword evidence="1" id="KW-0472">Membrane</keyword>
<keyword evidence="3" id="KW-1185">Reference proteome</keyword>
<keyword evidence="1" id="KW-0812">Transmembrane</keyword>
<dbReference type="AlphaFoldDB" id="A0AAN9KTS5"/>
<evidence type="ECO:0000313" key="3">
    <source>
        <dbReference type="Proteomes" id="UP001367508"/>
    </source>
</evidence>
<gene>
    <name evidence="2" type="ORF">VNO77_27299</name>
</gene>
<keyword evidence="1" id="KW-1133">Transmembrane helix</keyword>